<feature type="region of interest" description="Disordered" evidence="1">
    <location>
        <begin position="1"/>
        <end position="25"/>
    </location>
</feature>
<evidence type="ECO:0000256" key="1">
    <source>
        <dbReference type="SAM" id="MobiDB-lite"/>
    </source>
</evidence>
<sequence>MFKGRHPRSDTEVISSTRGDESGHSKTAVQVLRQRIEWCNDTSSQILLKDAKMRHTYKEVNIDLPENLCHKSLLFCLTVILNHAMKILQLLIGGCLGLFLLVCCPSPHQIIGFHDVSPKESSGHIPLKLDISDIERYAERGLAKFMSTCHEGLPFAKNSNSRIDRLQVFSLSDKNYKFQPKGEIPSSTSKSPIKTIFSMATRDSGFSIYVKLCTKLETTTTHQTVLLLADAIFNLNCYIKFVMKETHDMTIPGDYIPALCLKGSLYQKTIEIALEVLQQDNLKLKERLWALGVLQELQKCLPLGELQPIREDVQEGAICRGILELSLIRGINLSPITVHSWMWTPAGGETNPLVLESLKRVELLLKLHEYLRITKGLQRTQEFTSIHDTLLQANFQNPEEALSVFERCENHIINEASPQGEVICLYHVVNHIKKIKKPATMNSEGDIIVGPLIDPIMNAIFENMYKRFKGRFMYEEEVYALIQQYLNRGGGDLYMENLVTPFLGWSQVTIKHYEYVFTALKAQRRALININPELLKRHPFMLTTYQANEDDVIEILQRASKHIPGAKDFMKRKTPELSEFHF</sequence>
<dbReference type="KEGG" id="mlr:MELLADRAFT_63721"/>
<gene>
    <name evidence="2" type="ORF">MELLADRAFT_63721</name>
</gene>
<dbReference type="EMBL" id="GL883110">
    <property type="protein sequence ID" value="EGG06049.1"/>
    <property type="molecule type" value="Genomic_DNA"/>
</dbReference>
<accession>F4RNR3</accession>
<dbReference type="AlphaFoldDB" id="F4RNR3"/>
<proteinExistence type="predicted"/>
<dbReference type="RefSeq" id="XP_007410700.1">
    <property type="nucleotide sequence ID" value="XM_007410638.1"/>
</dbReference>
<reference evidence="3" key="1">
    <citation type="journal article" date="2011" name="Proc. Natl. Acad. Sci. U.S.A.">
        <title>Obligate biotrophy features unraveled by the genomic analysis of rust fungi.</title>
        <authorList>
            <person name="Duplessis S."/>
            <person name="Cuomo C.A."/>
            <person name="Lin Y.-C."/>
            <person name="Aerts A."/>
            <person name="Tisserant E."/>
            <person name="Veneault-Fourrey C."/>
            <person name="Joly D.L."/>
            <person name="Hacquard S."/>
            <person name="Amselem J."/>
            <person name="Cantarel B.L."/>
            <person name="Chiu R."/>
            <person name="Coutinho P.M."/>
            <person name="Feau N."/>
            <person name="Field M."/>
            <person name="Frey P."/>
            <person name="Gelhaye E."/>
            <person name="Goldberg J."/>
            <person name="Grabherr M.G."/>
            <person name="Kodira C.D."/>
            <person name="Kohler A."/>
            <person name="Kuees U."/>
            <person name="Lindquist E.A."/>
            <person name="Lucas S.M."/>
            <person name="Mago R."/>
            <person name="Mauceli E."/>
            <person name="Morin E."/>
            <person name="Murat C."/>
            <person name="Pangilinan J.L."/>
            <person name="Park R."/>
            <person name="Pearson M."/>
            <person name="Quesneville H."/>
            <person name="Rouhier N."/>
            <person name="Sakthikumar S."/>
            <person name="Salamov A.A."/>
            <person name="Schmutz J."/>
            <person name="Selles B."/>
            <person name="Shapiro H."/>
            <person name="Tanguay P."/>
            <person name="Tuskan G.A."/>
            <person name="Henrissat B."/>
            <person name="Van de Peer Y."/>
            <person name="Rouze P."/>
            <person name="Ellis J.G."/>
            <person name="Dodds P.N."/>
            <person name="Schein J.E."/>
            <person name="Zhong S."/>
            <person name="Hamelin R.C."/>
            <person name="Grigoriev I.V."/>
            <person name="Szabo L.J."/>
            <person name="Martin F."/>
        </authorList>
    </citation>
    <scope>NUCLEOTIDE SEQUENCE [LARGE SCALE GENOMIC DNA]</scope>
    <source>
        <strain evidence="3">98AG31 / pathotype 3-4-7</strain>
    </source>
</reference>
<dbReference type="VEuPathDB" id="FungiDB:MELLADRAFT_63721"/>
<dbReference type="OrthoDB" id="10385290at2759"/>
<dbReference type="InParanoid" id="F4RNR3"/>
<organism evidence="3">
    <name type="scientific">Melampsora larici-populina (strain 98AG31 / pathotype 3-4-7)</name>
    <name type="common">Poplar leaf rust fungus</name>
    <dbReference type="NCBI Taxonomy" id="747676"/>
    <lineage>
        <taxon>Eukaryota</taxon>
        <taxon>Fungi</taxon>
        <taxon>Dikarya</taxon>
        <taxon>Basidiomycota</taxon>
        <taxon>Pucciniomycotina</taxon>
        <taxon>Pucciniomycetes</taxon>
        <taxon>Pucciniales</taxon>
        <taxon>Melampsoraceae</taxon>
        <taxon>Melampsora</taxon>
    </lineage>
</organism>
<name>F4RNR3_MELLP</name>
<evidence type="ECO:0000313" key="3">
    <source>
        <dbReference type="Proteomes" id="UP000001072"/>
    </source>
</evidence>
<keyword evidence="3" id="KW-1185">Reference proteome</keyword>
<dbReference type="Proteomes" id="UP000001072">
    <property type="component" value="Unassembled WGS sequence"/>
</dbReference>
<dbReference type="GeneID" id="18930138"/>
<protein>
    <submittedName>
        <fullName evidence="2">Uncharacterized protein</fullName>
    </submittedName>
</protein>
<evidence type="ECO:0000313" key="2">
    <source>
        <dbReference type="EMBL" id="EGG06049.1"/>
    </source>
</evidence>
<dbReference type="HOGENOM" id="CLU_486680_0_0_1"/>